<protein>
    <submittedName>
        <fullName evidence="2">Uncharacterized protein</fullName>
    </submittedName>
</protein>
<gene>
    <name evidence="2" type="ORF">R3P38DRAFT_3237358</name>
</gene>
<feature type="region of interest" description="Disordered" evidence="1">
    <location>
        <begin position="98"/>
        <end position="129"/>
    </location>
</feature>
<keyword evidence="3" id="KW-1185">Reference proteome</keyword>
<proteinExistence type="predicted"/>
<name>A0AAV9ZBE2_9AGAR</name>
<organism evidence="2 3">
    <name type="scientific">Favolaschia claudopus</name>
    <dbReference type="NCBI Taxonomy" id="2862362"/>
    <lineage>
        <taxon>Eukaryota</taxon>
        <taxon>Fungi</taxon>
        <taxon>Dikarya</taxon>
        <taxon>Basidiomycota</taxon>
        <taxon>Agaricomycotina</taxon>
        <taxon>Agaricomycetes</taxon>
        <taxon>Agaricomycetidae</taxon>
        <taxon>Agaricales</taxon>
        <taxon>Marasmiineae</taxon>
        <taxon>Mycenaceae</taxon>
        <taxon>Favolaschia</taxon>
    </lineage>
</organism>
<dbReference type="Proteomes" id="UP001362999">
    <property type="component" value="Unassembled WGS sequence"/>
</dbReference>
<evidence type="ECO:0000313" key="3">
    <source>
        <dbReference type="Proteomes" id="UP001362999"/>
    </source>
</evidence>
<reference evidence="2 3" key="1">
    <citation type="journal article" date="2024" name="J Genomics">
        <title>Draft genome sequencing and assembly of Favolaschia claudopus CIRM-BRFM 2984 isolated from oak limbs.</title>
        <authorList>
            <person name="Navarro D."/>
            <person name="Drula E."/>
            <person name="Chaduli D."/>
            <person name="Cazenave R."/>
            <person name="Ahrendt S."/>
            <person name="Wang J."/>
            <person name="Lipzen A."/>
            <person name="Daum C."/>
            <person name="Barry K."/>
            <person name="Grigoriev I.V."/>
            <person name="Favel A."/>
            <person name="Rosso M.N."/>
            <person name="Martin F."/>
        </authorList>
    </citation>
    <scope>NUCLEOTIDE SEQUENCE [LARGE SCALE GENOMIC DNA]</scope>
    <source>
        <strain evidence="2 3">CIRM-BRFM 2984</strain>
    </source>
</reference>
<sequence length="374" mass="41706">MKTNSTKQNHRFSPVASRDTDTPSLSRPRHASQVSRKATARFYRVPPQLQPTNSLSRLFATPINDLEPPLSGYGALSSQVGETQYFAQFGVDVQLPQARLYSPSPPSSPSSHLPSTPPDDSIPSSDPPLKTYSWRMRGFMLGNSCPTHLDLSQNGLDDPLKDGFSGQGEGLEEEEQEEKEEEEAWEDQDLNWPYFVDRHGKSHDYSQLPWEESVEPQNEDVKIKYEEMFDNGQLGLYSDVHRTPHSQRLAPQLLASPSPFEPEVAPPPWLTSVFAPLRCRLVPNPAADSFPTRSCVEHPPLAVPSFPPRAFESPPFVLHRGTPPLAYQTRRSDAPRLTVETHTPSAEHACSFVSTLLLKPAASRFLPPRSPPPC</sequence>
<evidence type="ECO:0000256" key="1">
    <source>
        <dbReference type="SAM" id="MobiDB-lite"/>
    </source>
</evidence>
<feature type="compositionally biased region" description="Acidic residues" evidence="1">
    <location>
        <begin position="170"/>
        <end position="186"/>
    </location>
</feature>
<feature type="region of interest" description="Disordered" evidence="1">
    <location>
        <begin position="150"/>
        <end position="186"/>
    </location>
</feature>
<accession>A0AAV9ZBE2</accession>
<evidence type="ECO:0000313" key="2">
    <source>
        <dbReference type="EMBL" id="KAK6977424.1"/>
    </source>
</evidence>
<comment type="caution">
    <text evidence="2">The sequence shown here is derived from an EMBL/GenBank/DDBJ whole genome shotgun (WGS) entry which is preliminary data.</text>
</comment>
<dbReference type="AlphaFoldDB" id="A0AAV9ZBE2"/>
<feature type="compositionally biased region" description="Low complexity" evidence="1">
    <location>
        <begin position="109"/>
        <end position="128"/>
    </location>
</feature>
<feature type="region of interest" description="Disordered" evidence="1">
    <location>
        <begin position="1"/>
        <end position="37"/>
    </location>
</feature>
<dbReference type="EMBL" id="JAWWNJ010000169">
    <property type="protein sequence ID" value="KAK6977424.1"/>
    <property type="molecule type" value="Genomic_DNA"/>
</dbReference>